<evidence type="ECO:0000259" key="7">
    <source>
        <dbReference type="Pfam" id="PF01967"/>
    </source>
</evidence>
<evidence type="ECO:0000313" key="9">
    <source>
        <dbReference type="Proteomes" id="UP001595724"/>
    </source>
</evidence>
<proteinExistence type="predicted"/>
<evidence type="ECO:0000256" key="5">
    <source>
        <dbReference type="ARBA" id="ARBA00023239"/>
    </source>
</evidence>
<evidence type="ECO:0000256" key="3">
    <source>
        <dbReference type="ARBA" id="ARBA00012575"/>
    </source>
</evidence>
<dbReference type="NCBIfam" id="NF006870">
    <property type="entry name" value="PRK09364.1"/>
    <property type="match status" value="1"/>
</dbReference>
<dbReference type="InterPro" id="IPR036522">
    <property type="entry name" value="MoaC_sf"/>
</dbReference>
<evidence type="ECO:0000256" key="1">
    <source>
        <dbReference type="ARBA" id="ARBA00001637"/>
    </source>
</evidence>
<dbReference type="InterPro" id="IPR002820">
    <property type="entry name" value="Mopterin_CF_biosynth-C_dom"/>
</dbReference>
<dbReference type="Gene3D" id="3.30.70.640">
    <property type="entry name" value="Molybdopterin cofactor biosynthesis C (MoaC) domain"/>
    <property type="match status" value="1"/>
</dbReference>
<evidence type="ECO:0000313" key="8">
    <source>
        <dbReference type="EMBL" id="MFC3659945.1"/>
    </source>
</evidence>
<comment type="pathway">
    <text evidence="2">Cofactor biosynthesis; molybdopterin biosynthesis.</text>
</comment>
<dbReference type="Pfam" id="PF01967">
    <property type="entry name" value="MoaC"/>
    <property type="match status" value="1"/>
</dbReference>
<evidence type="ECO:0000256" key="2">
    <source>
        <dbReference type="ARBA" id="ARBA00005046"/>
    </source>
</evidence>
<keyword evidence="5 8" id="KW-0456">Lyase</keyword>
<protein>
    <recommendedName>
        <fullName evidence="3">cyclic pyranopterin monophosphate synthase</fullName>
        <ecNumber evidence="3">4.6.1.17</ecNumber>
    </recommendedName>
</protein>
<evidence type="ECO:0000256" key="6">
    <source>
        <dbReference type="ARBA" id="ARBA00055087"/>
    </source>
</evidence>
<dbReference type="EC" id="4.6.1.17" evidence="3"/>
<keyword evidence="4" id="KW-0501">Molybdenum cofactor biosynthesis</keyword>
<accession>A0ABV7USI5</accession>
<evidence type="ECO:0000256" key="4">
    <source>
        <dbReference type="ARBA" id="ARBA00023150"/>
    </source>
</evidence>
<organism evidence="8 9">
    <name type="scientific">Luteimonas notoginsengisoli</name>
    <dbReference type="NCBI Taxonomy" id="1578200"/>
    <lineage>
        <taxon>Bacteria</taxon>
        <taxon>Pseudomonadati</taxon>
        <taxon>Pseudomonadota</taxon>
        <taxon>Gammaproteobacteria</taxon>
        <taxon>Lysobacterales</taxon>
        <taxon>Lysobacteraceae</taxon>
        <taxon>Luteimonas</taxon>
    </lineage>
</organism>
<keyword evidence="9" id="KW-1185">Reference proteome</keyword>
<dbReference type="Proteomes" id="UP001595724">
    <property type="component" value="Unassembled WGS sequence"/>
</dbReference>
<comment type="catalytic activity">
    <reaction evidence="1">
        <text>(8S)-3',8-cyclo-7,8-dihydroguanosine 5'-triphosphate = cyclic pyranopterin phosphate + diphosphate</text>
        <dbReference type="Rhea" id="RHEA:49580"/>
        <dbReference type="ChEBI" id="CHEBI:33019"/>
        <dbReference type="ChEBI" id="CHEBI:59648"/>
        <dbReference type="ChEBI" id="CHEBI:131766"/>
        <dbReference type="EC" id="4.6.1.17"/>
    </reaction>
</comment>
<dbReference type="InterPro" id="IPR047594">
    <property type="entry name" value="MoaC_bact/euk"/>
</dbReference>
<dbReference type="SUPFAM" id="SSF55040">
    <property type="entry name" value="Molybdenum cofactor biosynthesis protein C, MoaC"/>
    <property type="match status" value="1"/>
</dbReference>
<dbReference type="EMBL" id="JBHRYF010000004">
    <property type="protein sequence ID" value="MFC3659945.1"/>
    <property type="molecule type" value="Genomic_DNA"/>
</dbReference>
<dbReference type="CDD" id="cd01420">
    <property type="entry name" value="MoaC_PE"/>
    <property type="match status" value="1"/>
</dbReference>
<gene>
    <name evidence="8" type="primary">moaC</name>
    <name evidence="8" type="ORF">ACFOM9_07635</name>
</gene>
<feature type="domain" description="Molybdopterin cofactor biosynthesis C (MoaC)" evidence="7">
    <location>
        <begin position="20"/>
        <end position="156"/>
    </location>
</feature>
<name>A0ABV7USI5_9GAMM</name>
<comment type="function">
    <text evidence="6">Catalyzes the conversion of (8S)-3',8-cyclo-7,8-dihydroguanosine 5'-triphosphate to cyclic pyranopterin monophosphate (cPMP).</text>
</comment>
<sequence length="164" mass="17497">MPLKPARKLSHLDDSGRPAMVDVSDKAVTAREAVAECRVKFPPAVAAQLRAQGLRSAKGGIVETAIIAGTLAVKRTFDLIPFCHPLPIDGVRIGIDWHGERELRIECSVKTAHRTGVEMEALTGATVAALTVYDMCKALSHAIVIGPAKLLGKRGGRHDFGRTG</sequence>
<dbReference type="NCBIfam" id="TIGR00581">
    <property type="entry name" value="moaC"/>
    <property type="match status" value="1"/>
</dbReference>
<reference evidence="9" key="1">
    <citation type="journal article" date="2019" name="Int. J. Syst. Evol. Microbiol.">
        <title>The Global Catalogue of Microorganisms (GCM) 10K type strain sequencing project: providing services to taxonomists for standard genome sequencing and annotation.</title>
        <authorList>
            <consortium name="The Broad Institute Genomics Platform"/>
            <consortium name="The Broad Institute Genome Sequencing Center for Infectious Disease"/>
            <person name="Wu L."/>
            <person name="Ma J."/>
        </authorList>
    </citation>
    <scope>NUCLEOTIDE SEQUENCE [LARGE SCALE GENOMIC DNA]</scope>
    <source>
        <strain evidence="9">KCTC 42211</strain>
    </source>
</reference>
<dbReference type="RefSeq" id="WP_386708496.1">
    <property type="nucleotide sequence ID" value="NZ_JBHRYF010000004.1"/>
</dbReference>
<comment type="caution">
    <text evidence="8">The sequence shown here is derived from an EMBL/GenBank/DDBJ whole genome shotgun (WGS) entry which is preliminary data.</text>
</comment>
<dbReference type="GO" id="GO:0061799">
    <property type="term" value="F:cyclic pyranopterin monophosphate synthase activity"/>
    <property type="evidence" value="ECO:0007669"/>
    <property type="project" value="UniProtKB-EC"/>
</dbReference>
<dbReference type="InterPro" id="IPR023045">
    <property type="entry name" value="MoaC"/>
</dbReference>